<keyword evidence="3" id="KW-1185">Reference proteome</keyword>
<sequence>MSMNCPSAAYKQSEAPSSLSLHLLQERWESSPKDDRHRLELCWGYNDCGDCHRSDGFCGWCPLSQTCLPLPTDAISRAFPLLAPLRYKFICATGPERFELRTSGLGCQVSTITFLTSIVTIFCTLLGLVILYWIFELISYLNFAMRARRGGWVVYGNGREEVWSRKGENWRRWWRRMRGQIRDDETEELDNGTWERSWRFWNGAPKHHPIRSNGSETQPLL</sequence>
<keyword evidence="1" id="KW-0472">Membrane</keyword>
<feature type="transmembrane region" description="Helical" evidence="1">
    <location>
        <begin position="112"/>
        <end position="135"/>
    </location>
</feature>
<accession>A0A9W4U658</accession>
<reference evidence="2" key="1">
    <citation type="submission" date="2023-01" db="EMBL/GenBank/DDBJ databases">
        <authorList>
            <person name="Van Ghelder C."/>
            <person name="Rancurel C."/>
        </authorList>
    </citation>
    <scope>NUCLEOTIDE SEQUENCE</scope>
    <source>
        <strain evidence="2">CNCM I-4278</strain>
    </source>
</reference>
<keyword evidence="1" id="KW-1133">Transmembrane helix</keyword>
<proteinExistence type="predicted"/>
<organism evidence="2 3">
    <name type="scientific">Periconia digitata</name>
    <dbReference type="NCBI Taxonomy" id="1303443"/>
    <lineage>
        <taxon>Eukaryota</taxon>
        <taxon>Fungi</taxon>
        <taxon>Dikarya</taxon>
        <taxon>Ascomycota</taxon>
        <taxon>Pezizomycotina</taxon>
        <taxon>Dothideomycetes</taxon>
        <taxon>Pleosporomycetidae</taxon>
        <taxon>Pleosporales</taxon>
        <taxon>Massarineae</taxon>
        <taxon>Periconiaceae</taxon>
        <taxon>Periconia</taxon>
    </lineage>
</organism>
<dbReference type="EMBL" id="CAOQHR010000002">
    <property type="protein sequence ID" value="CAI6306138.1"/>
    <property type="molecule type" value="Genomic_DNA"/>
</dbReference>
<evidence type="ECO:0000313" key="3">
    <source>
        <dbReference type="Proteomes" id="UP001152607"/>
    </source>
</evidence>
<evidence type="ECO:0008006" key="4">
    <source>
        <dbReference type="Google" id="ProtNLM"/>
    </source>
</evidence>
<dbReference type="OrthoDB" id="5427091at2759"/>
<keyword evidence="1" id="KW-0812">Transmembrane</keyword>
<comment type="caution">
    <text evidence="2">The sequence shown here is derived from an EMBL/GenBank/DDBJ whole genome shotgun (WGS) entry which is preliminary data.</text>
</comment>
<name>A0A9W4U658_9PLEO</name>
<gene>
    <name evidence="2" type="ORF">PDIGIT_LOCUS3032</name>
</gene>
<protein>
    <recommendedName>
        <fullName evidence="4">PSI domain-containing protein</fullName>
    </recommendedName>
</protein>
<evidence type="ECO:0000256" key="1">
    <source>
        <dbReference type="SAM" id="Phobius"/>
    </source>
</evidence>
<evidence type="ECO:0000313" key="2">
    <source>
        <dbReference type="EMBL" id="CAI6306138.1"/>
    </source>
</evidence>
<dbReference type="AlphaFoldDB" id="A0A9W4U658"/>
<dbReference type="Proteomes" id="UP001152607">
    <property type="component" value="Unassembled WGS sequence"/>
</dbReference>